<protein>
    <submittedName>
        <fullName evidence="4">Uncharacterized protein</fullName>
    </submittedName>
</protein>
<keyword evidence="5" id="KW-1185">Reference proteome</keyword>
<feature type="region of interest" description="Disordered" evidence="1">
    <location>
        <begin position="21"/>
        <end position="281"/>
    </location>
</feature>
<keyword evidence="2" id="KW-1133">Transmembrane helix</keyword>
<accession>A0A439E0J8</accession>
<evidence type="ECO:0000313" key="4">
    <source>
        <dbReference type="EMBL" id="RWA23935.1"/>
    </source>
</evidence>
<feature type="transmembrane region" description="Helical" evidence="2">
    <location>
        <begin position="576"/>
        <end position="599"/>
    </location>
</feature>
<organism evidence="4 5">
    <name type="scientific">Mycolicibacterium elephantis DSM 44368</name>
    <dbReference type="NCBI Taxonomy" id="1335622"/>
    <lineage>
        <taxon>Bacteria</taxon>
        <taxon>Bacillati</taxon>
        <taxon>Actinomycetota</taxon>
        <taxon>Actinomycetes</taxon>
        <taxon>Mycobacteriales</taxon>
        <taxon>Mycobacteriaceae</taxon>
        <taxon>Mycolicibacterium</taxon>
    </lineage>
</organism>
<feature type="chain" id="PRO_5038764555" evidence="3">
    <location>
        <begin position="26"/>
        <end position="606"/>
    </location>
</feature>
<feature type="signal peptide" evidence="3">
    <location>
        <begin position="1"/>
        <end position="25"/>
    </location>
</feature>
<keyword evidence="3" id="KW-0732">Signal</keyword>
<comment type="caution">
    <text evidence="4">The sequence shown here is derived from an EMBL/GenBank/DDBJ whole genome shotgun (WGS) entry which is preliminary data.</text>
</comment>
<keyword evidence="2" id="KW-0812">Transmembrane</keyword>
<evidence type="ECO:0000256" key="2">
    <source>
        <dbReference type="SAM" id="Phobius"/>
    </source>
</evidence>
<sequence>MVAVLASGIVISLTALTGGIAPALAKPGSDDPSGPTTTVVAPPPKHNAPEPKQEAPKQDAPKQDAPKRQSPQQPAQAPAAEAPQAQAPQQQRQAPKTQAPQPQAPAVVAPEPEPQTQAPQTQTQAPQTQTQAPQTQTQAPQTAVTTEPKTAVTTEPKTAVTTEPKTAVTTEPGTTEPAPGTTEPAPASEAKPSTAAERSPAGSAAPSTENQAARTTEADSDDPQTSGTSVPPSEAMMPATETRDAPSSRSEAPASESETSESKTSESETRSEDSETPTVSISQAAKEIETLQPKTLEAPVEDVQLAKSAEPIFEPQPEPAADKDVAAFANSIETSLKIPGLDIGASAKTEFGVERRVERREVEFISNVRQWRPEWIEYDEYYRPIIANPFRAPVRIVYVYDMRPRIMYIPPLSRIVLEAARFAAYSFTAAILAPINAAIDTMQAITNIAVGSFFGGGYYPGAGLPLPPPPPPVLRYDNVPVQVRYSDAVYEPFRVRRIVDVGEDARFGERKVLLDGATPAWGVWTQTPSGERQFEVHRTQQFPGLEEPQEGPLPGDYRLRLASDESSSAGLNGRDVFLMVAAGVIGTLGFGAIGMAFYLGRRRPEH</sequence>
<feature type="compositionally biased region" description="Basic and acidic residues" evidence="1">
    <location>
        <begin position="260"/>
        <end position="273"/>
    </location>
</feature>
<proteinExistence type="predicted"/>
<evidence type="ECO:0000256" key="1">
    <source>
        <dbReference type="SAM" id="MobiDB-lite"/>
    </source>
</evidence>
<reference evidence="4 5" key="1">
    <citation type="submission" date="2013-06" db="EMBL/GenBank/DDBJ databases">
        <title>The draft sequence of the Mycobacterium elephantis genome.</title>
        <authorList>
            <person name="Pettersson F.B."/>
            <person name="Das S."/>
            <person name="Dasgupta S."/>
            <person name="Bhattacharya A."/>
            <person name="Kirsebom L.A."/>
        </authorList>
    </citation>
    <scope>NUCLEOTIDE SEQUENCE [LARGE SCALE GENOMIC DNA]</scope>
    <source>
        <strain evidence="4 5">DSM 44368</strain>
    </source>
</reference>
<evidence type="ECO:0000256" key="3">
    <source>
        <dbReference type="SAM" id="SignalP"/>
    </source>
</evidence>
<feature type="compositionally biased region" description="Basic and acidic residues" evidence="1">
    <location>
        <begin position="47"/>
        <end position="67"/>
    </location>
</feature>
<feature type="compositionally biased region" description="Polar residues" evidence="1">
    <location>
        <begin position="151"/>
        <end position="164"/>
    </location>
</feature>
<name>A0A439E0J8_9MYCO</name>
<dbReference type="RefSeq" id="WP_241566431.1">
    <property type="nucleotide sequence ID" value="NZ_ATDN01000001.1"/>
</dbReference>
<feature type="compositionally biased region" description="Polar residues" evidence="1">
    <location>
        <begin position="205"/>
        <end position="214"/>
    </location>
</feature>
<gene>
    <name evidence="4" type="ORF">MELE44368_01620</name>
</gene>
<dbReference type="AlphaFoldDB" id="A0A439E0J8"/>
<evidence type="ECO:0000313" key="5">
    <source>
        <dbReference type="Proteomes" id="UP000287177"/>
    </source>
</evidence>
<feature type="compositionally biased region" description="Low complexity" evidence="1">
    <location>
        <begin position="166"/>
        <end position="190"/>
    </location>
</feature>
<dbReference type="EMBL" id="ATDN01000001">
    <property type="protein sequence ID" value="RWA23935.1"/>
    <property type="molecule type" value="Genomic_DNA"/>
</dbReference>
<feature type="compositionally biased region" description="Low complexity" evidence="1">
    <location>
        <begin position="68"/>
        <end position="148"/>
    </location>
</feature>
<dbReference type="Proteomes" id="UP000287177">
    <property type="component" value="Unassembled WGS sequence"/>
</dbReference>
<feature type="compositionally biased region" description="Low complexity" evidence="1">
    <location>
        <begin position="247"/>
        <end position="257"/>
    </location>
</feature>
<keyword evidence="2" id="KW-0472">Membrane</keyword>